<feature type="compositionally biased region" description="Basic and acidic residues" evidence="1">
    <location>
        <begin position="121"/>
        <end position="130"/>
    </location>
</feature>
<feature type="transmembrane region" description="Helical" evidence="2">
    <location>
        <begin position="31"/>
        <end position="52"/>
    </location>
</feature>
<organism evidence="3 4">
    <name type="scientific">Actinoallomurus spadix</name>
    <dbReference type="NCBI Taxonomy" id="79912"/>
    <lineage>
        <taxon>Bacteria</taxon>
        <taxon>Bacillati</taxon>
        <taxon>Actinomycetota</taxon>
        <taxon>Actinomycetes</taxon>
        <taxon>Streptosporangiales</taxon>
        <taxon>Thermomonosporaceae</taxon>
        <taxon>Actinoallomurus</taxon>
    </lineage>
</organism>
<feature type="transmembrane region" description="Helical" evidence="2">
    <location>
        <begin position="89"/>
        <end position="107"/>
    </location>
</feature>
<sequence length="169" mass="17390">MAGLRPARWRRPPRTAGGPAGPRVECAMSDVLLFTISLAATVLGLLGSWAAFRRRGAASGMRGAAWSLVPMGAYLTGLTEFLADLAFSPVKWAGVAVLGLGALLYVASGVMLRKGSAVEGGPRRKAEPKSAPKGAAARGEIERGKPAGGAAADPDLAEIEQILKNRGIS</sequence>
<keyword evidence="4" id="KW-1185">Reference proteome</keyword>
<protein>
    <recommendedName>
        <fullName evidence="5">Cellulose synthase</fullName>
    </recommendedName>
</protein>
<evidence type="ECO:0000256" key="2">
    <source>
        <dbReference type="SAM" id="Phobius"/>
    </source>
</evidence>
<keyword evidence="2" id="KW-0812">Transmembrane</keyword>
<reference evidence="4" key="1">
    <citation type="journal article" date="2019" name="Int. J. Syst. Evol. Microbiol.">
        <title>The Global Catalogue of Microorganisms (GCM) 10K type strain sequencing project: providing services to taxonomists for standard genome sequencing and annotation.</title>
        <authorList>
            <consortium name="The Broad Institute Genomics Platform"/>
            <consortium name="The Broad Institute Genome Sequencing Center for Infectious Disease"/>
            <person name="Wu L."/>
            <person name="Ma J."/>
        </authorList>
    </citation>
    <scope>NUCLEOTIDE SEQUENCE [LARGE SCALE GENOMIC DNA]</scope>
    <source>
        <strain evidence="4">JCM 3146</strain>
    </source>
</reference>
<keyword evidence="2" id="KW-1133">Transmembrane helix</keyword>
<name>A0ABP3HG30_9ACTN</name>
<dbReference type="EMBL" id="BAAABM010000069">
    <property type="protein sequence ID" value="GAA0369587.1"/>
    <property type="molecule type" value="Genomic_DNA"/>
</dbReference>
<evidence type="ECO:0000256" key="1">
    <source>
        <dbReference type="SAM" id="MobiDB-lite"/>
    </source>
</evidence>
<gene>
    <name evidence="3" type="ORF">GCM10010151_69350</name>
</gene>
<comment type="caution">
    <text evidence="3">The sequence shown here is derived from an EMBL/GenBank/DDBJ whole genome shotgun (WGS) entry which is preliminary data.</text>
</comment>
<accession>A0ABP3HG30</accession>
<keyword evidence="2" id="KW-0472">Membrane</keyword>
<evidence type="ECO:0000313" key="4">
    <source>
        <dbReference type="Proteomes" id="UP001501822"/>
    </source>
</evidence>
<dbReference type="Proteomes" id="UP001501822">
    <property type="component" value="Unassembled WGS sequence"/>
</dbReference>
<evidence type="ECO:0000313" key="3">
    <source>
        <dbReference type="EMBL" id="GAA0369587.1"/>
    </source>
</evidence>
<evidence type="ECO:0008006" key="5">
    <source>
        <dbReference type="Google" id="ProtNLM"/>
    </source>
</evidence>
<feature type="transmembrane region" description="Helical" evidence="2">
    <location>
        <begin position="64"/>
        <end position="83"/>
    </location>
</feature>
<feature type="region of interest" description="Disordered" evidence="1">
    <location>
        <begin position="117"/>
        <end position="154"/>
    </location>
</feature>
<proteinExistence type="predicted"/>
<feature type="region of interest" description="Disordered" evidence="1">
    <location>
        <begin position="1"/>
        <end position="21"/>
    </location>
</feature>